<gene>
    <name evidence="2" type="ORF">BOTNAR_0084g00330</name>
</gene>
<dbReference type="Proteomes" id="UP000297452">
    <property type="component" value="Unassembled WGS sequence"/>
</dbReference>
<proteinExistence type="predicted"/>
<sequence length="120" mass="13538">MSQNQSARGAGSGERDVKNWCNAELAGWNLQPHTPDVDKRELLAKMKKRKERFDDMKHEKVRRPVNNKGTAVITRTIDSERAKREEIPKDIVPPKVPHPKNPSTLKKAPGPTRPSSHGKC</sequence>
<name>A0A4Z1ITK5_9HELO</name>
<comment type="caution">
    <text evidence="2">The sequence shown here is derived from an EMBL/GenBank/DDBJ whole genome shotgun (WGS) entry which is preliminary data.</text>
</comment>
<reference evidence="2 3" key="1">
    <citation type="submission" date="2017-12" db="EMBL/GenBank/DDBJ databases">
        <title>Comparative genomics of Botrytis spp.</title>
        <authorList>
            <person name="Valero-Jimenez C.A."/>
            <person name="Tapia P."/>
            <person name="Veloso J."/>
            <person name="Silva-Moreno E."/>
            <person name="Staats M."/>
            <person name="Valdes J.H."/>
            <person name="Van Kan J.A.L."/>
        </authorList>
    </citation>
    <scope>NUCLEOTIDE SEQUENCE [LARGE SCALE GENOMIC DNA]</scope>
    <source>
        <strain evidence="2 3">MUCL2120</strain>
    </source>
</reference>
<evidence type="ECO:0000313" key="3">
    <source>
        <dbReference type="Proteomes" id="UP000297452"/>
    </source>
</evidence>
<feature type="compositionally biased region" description="Basic and acidic residues" evidence="1">
    <location>
        <begin position="77"/>
        <end position="89"/>
    </location>
</feature>
<feature type="region of interest" description="Disordered" evidence="1">
    <location>
        <begin position="49"/>
        <end position="120"/>
    </location>
</feature>
<keyword evidence="3" id="KW-1185">Reference proteome</keyword>
<organism evidence="2 3">
    <name type="scientific">Botryotinia narcissicola</name>
    <dbReference type="NCBI Taxonomy" id="278944"/>
    <lineage>
        <taxon>Eukaryota</taxon>
        <taxon>Fungi</taxon>
        <taxon>Dikarya</taxon>
        <taxon>Ascomycota</taxon>
        <taxon>Pezizomycotina</taxon>
        <taxon>Leotiomycetes</taxon>
        <taxon>Helotiales</taxon>
        <taxon>Sclerotiniaceae</taxon>
        <taxon>Botryotinia</taxon>
    </lineage>
</organism>
<dbReference type="AlphaFoldDB" id="A0A4Z1ITK5"/>
<evidence type="ECO:0000313" key="2">
    <source>
        <dbReference type="EMBL" id="TGO64801.1"/>
    </source>
</evidence>
<accession>A0A4Z1ITK5</accession>
<evidence type="ECO:0000256" key="1">
    <source>
        <dbReference type="SAM" id="MobiDB-lite"/>
    </source>
</evidence>
<protein>
    <submittedName>
        <fullName evidence="2">Uncharacterized protein</fullName>
    </submittedName>
</protein>
<dbReference type="EMBL" id="PQXJ01000084">
    <property type="protein sequence ID" value="TGO64801.1"/>
    <property type="molecule type" value="Genomic_DNA"/>
</dbReference>